<accession>A0A6J4K933</accession>
<feature type="region of interest" description="Disordered" evidence="1">
    <location>
        <begin position="47"/>
        <end position="66"/>
    </location>
</feature>
<feature type="non-terminal residue" evidence="2">
    <location>
        <position position="215"/>
    </location>
</feature>
<organism evidence="2">
    <name type="scientific">uncultured Gemmatimonadota bacterium</name>
    <dbReference type="NCBI Taxonomy" id="203437"/>
    <lineage>
        <taxon>Bacteria</taxon>
        <taxon>Pseudomonadati</taxon>
        <taxon>Gemmatimonadota</taxon>
        <taxon>environmental samples</taxon>
    </lineage>
</organism>
<feature type="compositionally biased region" description="Basic and acidic residues" evidence="1">
    <location>
        <begin position="8"/>
        <end position="27"/>
    </location>
</feature>
<feature type="region of interest" description="Disordered" evidence="1">
    <location>
        <begin position="1"/>
        <end position="27"/>
    </location>
</feature>
<evidence type="ECO:0000256" key="1">
    <source>
        <dbReference type="SAM" id="MobiDB-lite"/>
    </source>
</evidence>
<feature type="non-terminal residue" evidence="2">
    <location>
        <position position="1"/>
    </location>
</feature>
<protein>
    <submittedName>
        <fullName evidence="2">TspO and MBR like proteins</fullName>
    </submittedName>
</protein>
<name>A0A6J4K933_9BACT</name>
<dbReference type="AlphaFoldDB" id="A0A6J4K933"/>
<feature type="region of interest" description="Disordered" evidence="1">
    <location>
        <begin position="181"/>
        <end position="215"/>
    </location>
</feature>
<reference evidence="2" key="1">
    <citation type="submission" date="2020-02" db="EMBL/GenBank/DDBJ databases">
        <authorList>
            <person name="Meier V. D."/>
        </authorList>
    </citation>
    <scope>NUCLEOTIDE SEQUENCE</scope>
    <source>
        <strain evidence="2">AVDCRST_MAG68</strain>
    </source>
</reference>
<feature type="compositionally biased region" description="Low complexity" evidence="1">
    <location>
        <begin position="181"/>
        <end position="197"/>
    </location>
</feature>
<dbReference type="EMBL" id="CADCTW010000015">
    <property type="protein sequence ID" value="CAA9298067.1"/>
    <property type="molecule type" value="Genomic_DNA"/>
</dbReference>
<gene>
    <name evidence="2" type="ORF">AVDCRST_MAG68-176</name>
</gene>
<feature type="compositionally biased region" description="Basic and acidic residues" evidence="1">
    <location>
        <begin position="206"/>
        <end position="215"/>
    </location>
</feature>
<sequence length="215" mass="22026">GCVPDTTPRSEGRQGSHRDTEAQRRPEALCLRVSRLAGRTWRTHRGAHEYDDAKQPLGRRARASPVARAELRRGRGGGRGVGGGAGLLRAARQAVVGAARLALRARVDRALFADGDGGVAGVAGARAHRGAAGAGAVRGAARLQRAVELALLRLAARRAGAGRGGSAGGADRGDDRRVLARASAGRRADGAVRAVGGVRHGAHRGGVADEPRAPL</sequence>
<proteinExistence type="predicted"/>
<evidence type="ECO:0000313" key="2">
    <source>
        <dbReference type="EMBL" id="CAA9298067.1"/>
    </source>
</evidence>